<dbReference type="AlphaFoldDB" id="E6TRM6"/>
<dbReference type="RefSeq" id="WP_013486663.1">
    <property type="nucleotide sequence ID" value="NC_014829.1"/>
</dbReference>
<accession>E6TRM6</accession>
<dbReference type="OrthoDB" id="2886653at2"/>
<reference evidence="1 2" key="1">
    <citation type="submission" date="2010-12" db="EMBL/GenBank/DDBJ databases">
        <title>Complete sequence of Bacillus cellulosilyticus DSM 2522.</title>
        <authorList>
            <consortium name="US DOE Joint Genome Institute"/>
            <person name="Lucas S."/>
            <person name="Copeland A."/>
            <person name="Lapidus A."/>
            <person name="Cheng J.-F."/>
            <person name="Bruce D."/>
            <person name="Goodwin L."/>
            <person name="Pitluck S."/>
            <person name="Chertkov O."/>
            <person name="Detter J.C."/>
            <person name="Han C."/>
            <person name="Tapia R."/>
            <person name="Land M."/>
            <person name="Hauser L."/>
            <person name="Jeffries C."/>
            <person name="Kyrpides N."/>
            <person name="Ivanova N."/>
            <person name="Mikhailova N."/>
            <person name="Brumm P."/>
            <person name="Mead D."/>
            <person name="Woyke T."/>
        </authorList>
    </citation>
    <scope>NUCLEOTIDE SEQUENCE [LARGE SCALE GENOMIC DNA]</scope>
    <source>
        <strain evidence="2">ATCC 21833 / DSM 2522 / FERM P-1141 / JCM 9156 / N-4</strain>
    </source>
</reference>
<dbReference type="InterPro" id="IPR019700">
    <property type="entry name" value="Sigma-G_inhibitor_Gin"/>
</dbReference>
<dbReference type="STRING" id="649639.Bcell_0028"/>
<keyword evidence="2" id="KW-1185">Reference proteome</keyword>
<protein>
    <submittedName>
        <fullName evidence="1">Sigma-G inhibitor, Gin</fullName>
    </submittedName>
</protein>
<dbReference type="EMBL" id="CP002394">
    <property type="protein sequence ID" value="ADU28320.1"/>
    <property type="molecule type" value="Genomic_DNA"/>
</dbReference>
<dbReference type="HOGENOM" id="CLU_187385_1_0_9"/>
<dbReference type="Proteomes" id="UP000001401">
    <property type="component" value="Chromosome"/>
</dbReference>
<evidence type="ECO:0000313" key="2">
    <source>
        <dbReference type="Proteomes" id="UP000001401"/>
    </source>
</evidence>
<dbReference type="KEGG" id="bco:Bcell_0028"/>
<dbReference type="Pfam" id="PF10764">
    <property type="entry name" value="Gin"/>
    <property type="match status" value="1"/>
</dbReference>
<organism evidence="1 2">
    <name type="scientific">Evansella cellulosilytica (strain ATCC 21833 / DSM 2522 / FERM P-1141 / JCM 9156 / N-4)</name>
    <name type="common">Bacillus cellulosilyticus</name>
    <dbReference type="NCBI Taxonomy" id="649639"/>
    <lineage>
        <taxon>Bacteria</taxon>
        <taxon>Bacillati</taxon>
        <taxon>Bacillota</taxon>
        <taxon>Bacilli</taxon>
        <taxon>Bacillales</taxon>
        <taxon>Bacillaceae</taxon>
        <taxon>Evansella</taxon>
    </lineage>
</organism>
<sequence>MKSLLEEKKYESLKECLICEEEKGKGIHLLNYFICTECEHDIVTSDTDNSSYRYYLNRLKKVKEALMPSTEKNA</sequence>
<evidence type="ECO:0000313" key="1">
    <source>
        <dbReference type="EMBL" id="ADU28320.1"/>
    </source>
</evidence>
<name>E6TRM6_EVAC2</name>
<gene>
    <name evidence="1" type="ordered locus">Bcell_0028</name>
</gene>
<proteinExistence type="predicted"/>